<feature type="non-terminal residue" evidence="2">
    <location>
        <position position="130"/>
    </location>
</feature>
<dbReference type="InterPro" id="IPR029526">
    <property type="entry name" value="PGBD"/>
</dbReference>
<gene>
    <name evidence="2" type="ORF">g.119</name>
</gene>
<feature type="non-terminal residue" evidence="2">
    <location>
        <position position="1"/>
    </location>
</feature>
<reference evidence="2" key="1">
    <citation type="submission" date="2015-11" db="EMBL/GenBank/DDBJ databases">
        <title>De novo transcriptome assembly of four potential Pierce s Disease insect vectors from Arizona vineyards.</title>
        <authorList>
            <person name="Tassone E.E."/>
        </authorList>
    </citation>
    <scope>NUCLEOTIDE SEQUENCE</scope>
</reference>
<dbReference type="AlphaFoldDB" id="A0A1B6MPZ6"/>
<protein>
    <recommendedName>
        <fullName evidence="1">PiggyBac transposable element-derived protein domain-containing protein</fullName>
    </recommendedName>
</protein>
<feature type="domain" description="PiggyBac transposable element-derived protein" evidence="1">
    <location>
        <begin position="4"/>
        <end position="119"/>
    </location>
</feature>
<dbReference type="PANTHER" id="PTHR47272:SF2">
    <property type="entry name" value="PIGGYBAC TRANSPOSABLE ELEMENT-DERIVED PROTEIN 3-LIKE"/>
    <property type="match status" value="1"/>
</dbReference>
<dbReference type="EMBL" id="GEBQ01001949">
    <property type="protein sequence ID" value="JAT38028.1"/>
    <property type="molecule type" value="Transcribed_RNA"/>
</dbReference>
<sequence>PEYKQFGLGASVVMQLSERAMPHTYLYFDNYFSSYWLMQYLGKKCVYALGTVRKDRFFKPPFTDDKEIKKNEERGYVEELVSKDAVVLTKWYDNNFVVMGSNYVGKGEVDNCRRWDKAKRQYIKVKRPEA</sequence>
<name>A0A1B6MPZ6_9HEMI</name>
<evidence type="ECO:0000259" key="1">
    <source>
        <dbReference type="Pfam" id="PF13843"/>
    </source>
</evidence>
<accession>A0A1B6MPZ6</accession>
<evidence type="ECO:0000313" key="2">
    <source>
        <dbReference type="EMBL" id="JAT38028.1"/>
    </source>
</evidence>
<organism evidence="2">
    <name type="scientific">Graphocephala atropunctata</name>
    <dbReference type="NCBI Taxonomy" id="36148"/>
    <lineage>
        <taxon>Eukaryota</taxon>
        <taxon>Metazoa</taxon>
        <taxon>Ecdysozoa</taxon>
        <taxon>Arthropoda</taxon>
        <taxon>Hexapoda</taxon>
        <taxon>Insecta</taxon>
        <taxon>Pterygota</taxon>
        <taxon>Neoptera</taxon>
        <taxon>Paraneoptera</taxon>
        <taxon>Hemiptera</taxon>
        <taxon>Auchenorrhyncha</taxon>
        <taxon>Membracoidea</taxon>
        <taxon>Cicadellidae</taxon>
        <taxon>Cicadellinae</taxon>
        <taxon>Cicadellini</taxon>
        <taxon>Graphocephala</taxon>
    </lineage>
</organism>
<dbReference type="Pfam" id="PF13843">
    <property type="entry name" value="DDE_Tnp_1_7"/>
    <property type="match status" value="1"/>
</dbReference>
<dbReference type="PANTHER" id="PTHR47272">
    <property type="entry name" value="DDE_TNP_1_7 DOMAIN-CONTAINING PROTEIN"/>
    <property type="match status" value="1"/>
</dbReference>
<proteinExistence type="predicted"/>